<dbReference type="Proteomes" id="UP001597508">
    <property type="component" value="Unassembled WGS sequence"/>
</dbReference>
<dbReference type="EMBL" id="JBHULH010000004">
    <property type="protein sequence ID" value="MFD2568048.1"/>
    <property type="molecule type" value="Genomic_DNA"/>
</dbReference>
<dbReference type="Pfam" id="PF07610">
    <property type="entry name" value="DUF1573"/>
    <property type="match status" value="1"/>
</dbReference>
<organism evidence="2 3">
    <name type="scientific">Pseudotenacibaculum haliotis</name>
    <dbReference type="NCBI Taxonomy" id="1862138"/>
    <lineage>
        <taxon>Bacteria</taxon>
        <taxon>Pseudomonadati</taxon>
        <taxon>Bacteroidota</taxon>
        <taxon>Flavobacteriia</taxon>
        <taxon>Flavobacteriales</taxon>
        <taxon>Flavobacteriaceae</taxon>
        <taxon>Pseudotenacibaculum</taxon>
    </lineage>
</organism>
<sequence length="153" mass="16509">MKKLYIVCALALSVVVFTSCNEGNASSKVKSENLESAKKRDVEISKGAPSISFDKTEFNFGTVNEGDVVDTEFTITNTGKTDLVITNAQPSCGCTVPQWPREPIKPGASAKILAKFNTAGKPNRQNKTITLFTNTAKGREVLRIKGNVTPKAK</sequence>
<keyword evidence="1" id="KW-0732">Signal</keyword>
<keyword evidence="3" id="KW-1185">Reference proteome</keyword>
<evidence type="ECO:0000313" key="2">
    <source>
        <dbReference type="EMBL" id="MFD2568048.1"/>
    </source>
</evidence>
<name>A0ABW5LVG2_9FLAO</name>
<gene>
    <name evidence="2" type="ORF">ACFSRZ_11730</name>
</gene>
<dbReference type="RefSeq" id="WP_379666750.1">
    <property type="nucleotide sequence ID" value="NZ_JBHULH010000004.1"/>
</dbReference>
<feature type="signal peptide" evidence="1">
    <location>
        <begin position="1"/>
        <end position="18"/>
    </location>
</feature>
<dbReference type="InterPro" id="IPR011467">
    <property type="entry name" value="DUF1573"/>
</dbReference>
<evidence type="ECO:0000313" key="3">
    <source>
        <dbReference type="Proteomes" id="UP001597508"/>
    </source>
</evidence>
<comment type="caution">
    <text evidence="2">The sequence shown here is derived from an EMBL/GenBank/DDBJ whole genome shotgun (WGS) entry which is preliminary data.</text>
</comment>
<dbReference type="PANTHER" id="PTHR37833:SF1">
    <property type="entry name" value="SIGNAL PEPTIDE PROTEIN"/>
    <property type="match status" value="1"/>
</dbReference>
<feature type="chain" id="PRO_5046440866" evidence="1">
    <location>
        <begin position="19"/>
        <end position="153"/>
    </location>
</feature>
<evidence type="ECO:0000256" key="1">
    <source>
        <dbReference type="SAM" id="SignalP"/>
    </source>
</evidence>
<dbReference type="InterPro" id="IPR013783">
    <property type="entry name" value="Ig-like_fold"/>
</dbReference>
<dbReference type="Gene3D" id="2.60.40.10">
    <property type="entry name" value="Immunoglobulins"/>
    <property type="match status" value="1"/>
</dbReference>
<proteinExistence type="predicted"/>
<accession>A0ABW5LVG2</accession>
<protein>
    <submittedName>
        <fullName evidence="2">DUF1573 domain-containing protein</fullName>
    </submittedName>
</protein>
<dbReference type="PANTHER" id="PTHR37833">
    <property type="entry name" value="LIPOPROTEIN-RELATED"/>
    <property type="match status" value="1"/>
</dbReference>
<dbReference type="PROSITE" id="PS51257">
    <property type="entry name" value="PROKAR_LIPOPROTEIN"/>
    <property type="match status" value="1"/>
</dbReference>
<reference evidence="3" key="1">
    <citation type="journal article" date="2019" name="Int. J. Syst. Evol. Microbiol.">
        <title>The Global Catalogue of Microorganisms (GCM) 10K type strain sequencing project: providing services to taxonomists for standard genome sequencing and annotation.</title>
        <authorList>
            <consortium name="The Broad Institute Genomics Platform"/>
            <consortium name="The Broad Institute Genome Sequencing Center for Infectious Disease"/>
            <person name="Wu L."/>
            <person name="Ma J."/>
        </authorList>
    </citation>
    <scope>NUCLEOTIDE SEQUENCE [LARGE SCALE GENOMIC DNA]</scope>
    <source>
        <strain evidence="3">KCTC 52127</strain>
    </source>
</reference>